<dbReference type="AlphaFoldDB" id="A0A0W8ICE3"/>
<name>A0A0W8ICE3_9MICO</name>
<dbReference type="STRING" id="767452.AVL62_16015"/>
<comment type="caution">
    <text evidence="2">The sequence shown here is derived from an EMBL/GenBank/DDBJ whole genome shotgun (WGS) entry which is preliminary data.</text>
</comment>
<evidence type="ECO:0000313" key="3">
    <source>
        <dbReference type="Proteomes" id="UP000054837"/>
    </source>
</evidence>
<sequence>MAIACSEVVPSVRPARPRVAVVTVVRGEHRALLAQVDGLSTSTWPPDVHVTLAVADRELNRNKLPIRSDRWETFIVPGRDLRRAPRAAFRSSVMHACDVALNAGAEVVVFVDVRCLPGRRLLQTYAEHATNSTQTTPVLWSAAQTVQLDVPPGTVYPVSGGLGSLVTPTPVDARPSPTTGPSVPWAESFAVRAGDWAVVRKAWAGRKSPAEEQPTMTSSSREPQPVPSLVDAVRSVGGSHVQVPDDAVLYRQHPRFADTRYSPGALRLPESTLSERCERIAVAGS</sequence>
<reference evidence="2 3" key="1">
    <citation type="submission" date="2015-12" db="EMBL/GenBank/DDBJ databases">
        <title>Serinicoccus chungangenesis strain CD08_5 genome sequencing and assembly.</title>
        <authorList>
            <person name="Chander A.M."/>
            <person name="Kaur G."/>
            <person name="Nair G.R."/>
            <person name="Dhawan D.K."/>
            <person name="Kochhar R.K."/>
            <person name="Mayilraj S."/>
            <person name="Bhadada S.K."/>
        </authorList>
    </citation>
    <scope>NUCLEOTIDE SEQUENCE [LARGE SCALE GENOMIC DNA]</scope>
    <source>
        <strain evidence="2 3">CD08_5</strain>
    </source>
</reference>
<protein>
    <submittedName>
        <fullName evidence="2">Uncharacterized protein</fullName>
    </submittedName>
</protein>
<evidence type="ECO:0000256" key="1">
    <source>
        <dbReference type="SAM" id="MobiDB-lite"/>
    </source>
</evidence>
<evidence type="ECO:0000313" key="2">
    <source>
        <dbReference type="EMBL" id="KUG57629.1"/>
    </source>
</evidence>
<gene>
    <name evidence="2" type="ORF">AVL62_16015</name>
</gene>
<organism evidence="2 3">
    <name type="scientific">Serinicoccus chungangensis</name>
    <dbReference type="NCBI Taxonomy" id="767452"/>
    <lineage>
        <taxon>Bacteria</taxon>
        <taxon>Bacillati</taxon>
        <taxon>Actinomycetota</taxon>
        <taxon>Actinomycetes</taxon>
        <taxon>Micrococcales</taxon>
        <taxon>Ornithinimicrobiaceae</taxon>
        <taxon>Serinicoccus</taxon>
    </lineage>
</organism>
<keyword evidence="3" id="KW-1185">Reference proteome</keyword>
<dbReference type="Proteomes" id="UP000054837">
    <property type="component" value="Unassembled WGS sequence"/>
</dbReference>
<dbReference type="EMBL" id="LQBL01000004">
    <property type="protein sequence ID" value="KUG57629.1"/>
    <property type="molecule type" value="Genomic_DNA"/>
</dbReference>
<feature type="region of interest" description="Disordered" evidence="1">
    <location>
        <begin position="205"/>
        <end position="227"/>
    </location>
</feature>
<accession>A0A0W8ICE3</accession>
<proteinExistence type="predicted"/>